<evidence type="ECO:0000256" key="2">
    <source>
        <dbReference type="ARBA" id="ARBA00022723"/>
    </source>
</evidence>
<evidence type="ECO:0000259" key="11">
    <source>
        <dbReference type="PROSITE" id="PS50157"/>
    </source>
</evidence>
<feature type="region of interest" description="Disordered" evidence="10">
    <location>
        <begin position="260"/>
        <end position="285"/>
    </location>
</feature>
<dbReference type="Pfam" id="PF13912">
    <property type="entry name" value="zf-C2H2_6"/>
    <property type="match status" value="2"/>
</dbReference>
<keyword evidence="8" id="KW-0539">Nucleus</keyword>
<dbReference type="SMART" id="SM00355">
    <property type="entry name" value="ZnF_C2H2"/>
    <property type="match status" value="2"/>
</dbReference>
<evidence type="ECO:0000256" key="8">
    <source>
        <dbReference type="ARBA" id="ARBA00023242"/>
    </source>
</evidence>
<dbReference type="EMBL" id="JBJKBG010000002">
    <property type="protein sequence ID" value="KAL3752409.1"/>
    <property type="molecule type" value="Genomic_DNA"/>
</dbReference>
<feature type="compositionally biased region" description="Low complexity" evidence="10">
    <location>
        <begin position="273"/>
        <end position="285"/>
    </location>
</feature>
<keyword evidence="4 9" id="KW-0863">Zinc-finger</keyword>
<dbReference type="GO" id="GO:0008270">
    <property type="term" value="F:zinc ion binding"/>
    <property type="evidence" value="ECO:0007669"/>
    <property type="project" value="UniProtKB-KW"/>
</dbReference>
<accession>A0ABD3LKY4</accession>
<dbReference type="PANTHER" id="PTHR26374:SF466">
    <property type="entry name" value="OS09G0122000 PROTEIN"/>
    <property type="match status" value="1"/>
</dbReference>
<comment type="subcellular location">
    <subcellularLocation>
        <location evidence="1">Nucleus</location>
    </subcellularLocation>
</comment>
<organism evidence="12 13">
    <name type="scientific">Eucalyptus globulus</name>
    <name type="common">Tasmanian blue gum</name>
    <dbReference type="NCBI Taxonomy" id="34317"/>
    <lineage>
        <taxon>Eukaryota</taxon>
        <taxon>Viridiplantae</taxon>
        <taxon>Streptophyta</taxon>
        <taxon>Embryophyta</taxon>
        <taxon>Tracheophyta</taxon>
        <taxon>Spermatophyta</taxon>
        <taxon>Magnoliopsida</taxon>
        <taxon>eudicotyledons</taxon>
        <taxon>Gunneridae</taxon>
        <taxon>Pentapetalae</taxon>
        <taxon>rosids</taxon>
        <taxon>malvids</taxon>
        <taxon>Myrtales</taxon>
        <taxon>Myrtaceae</taxon>
        <taxon>Myrtoideae</taxon>
        <taxon>Eucalypteae</taxon>
        <taxon>Eucalyptus</taxon>
    </lineage>
</organism>
<dbReference type="PANTHER" id="PTHR26374">
    <property type="entry name" value="ZINC FINGER PROTEIN ZAT5"/>
    <property type="match status" value="1"/>
</dbReference>
<feature type="domain" description="C2H2-type" evidence="11">
    <location>
        <begin position="243"/>
        <end position="270"/>
    </location>
</feature>
<reference evidence="12 13" key="1">
    <citation type="submission" date="2024-11" db="EMBL/GenBank/DDBJ databases">
        <title>Chromosome-level genome assembly of Eucalyptus globulus Labill. provides insights into its genome evolution.</title>
        <authorList>
            <person name="Li X."/>
        </authorList>
    </citation>
    <scope>NUCLEOTIDE SEQUENCE [LARGE SCALE GENOMIC DNA]</scope>
    <source>
        <strain evidence="12">CL2024</strain>
        <tissue evidence="12">Fresh tender leaves</tissue>
    </source>
</reference>
<dbReference type="PROSITE" id="PS50157">
    <property type="entry name" value="ZINC_FINGER_C2H2_2"/>
    <property type="match status" value="2"/>
</dbReference>
<proteinExistence type="predicted"/>
<dbReference type="InterPro" id="IPR013087">
    <property type="entry name" value="Znf_C2H2_type"/>
</dbReference>
<feature type="region of interest" description="Disordered" evidence="10">
    <location>
        <begin position="1"/>
        <end position="90"/>
    </location>
</feature>
<evidence type="ECO:0000256" key="4">
    <source>
        <dbReference type="ARBA" id="ARBA00022771"/>
    </source>
</evidence>
<keyword evidence="7" id="KW-0804">Transcription</keyword>
<keyword evidence="3" id="KW-0677">Repeat</keyword>
<evidence type="ECO:0000313" key="12">
    <source>
        <dbReference type="EMBL" id="KAL3752409.1"/>
    </source>
</evidence>
<evidence type="ECO:0000256" key="10">
    <source>
        <dbReference type="SAM" id="MobiDB-lite"/>
    </source>
</evidence>
<feature type="compositionally biased region" description="Gly residues" evidence="10">
    <location>
        <begin position="56"/>
        <end position="72"/>
    </location>
</feature>
<evidence type="ECO:0000256" key="5">
    <source>
        <dbReference type="ARBA" id="ARBA00022833"/>
    </source>
</evidence>
<evidence type="ECO:0000313" key="13">
    <source>
        <dbReference type="Proteomes" id="UP001634007"/>
    </source>
</evidence>
<feature type="compositionally biased region" description="Low complexity" evidence="10">
    <location>
        <begin position="46"/>
        <end position="55"/>
    </location>
</feature>
<feature type="compositionally biased region" description="Low complexity" evidence="10">
    <location>
        <begin position="73"/>
        <end position="83"/>
    </location>
</feature>
<feature type="region of interest" description="Disordered" evidence="10">
    <location>
        <begin position="308"/>
        <end position="328"/>
    </location>
</feature>
<keyword evidence="13" id="KW-1185">Reference proteome</keyword>
<gene>
    <name evidence="12" type="ORF">ACJRO7_013115</name>
</gene>
<dbReference type="Proteomes" id="UP001634007">
    <property type="component" value="Unassembled WGS sequence"/>
</dbReference>
<feature type="domain" description="C2H2-type" evidence="11">
    <location>
        <begin position="162"/>
        <end position="189"/>
    </location>
</feature>
<evidence type="ECO:0000256" key="7">
    <source>
        <dbReference type="ARBA" id="ARBA00023163"/>
    </source>
</evidence>
<keyword evidence="6" id="KW-0805">Transcription regulation</keyword>
<keyword evidence="2" id="KW-0479">Metal-binding</keyword>
<evidence type="ECO:0000256" key="3">
    <source>
        <dbReference type="ARBA" id="ARBA00022737"/>
    </source>
</evidence>
<dbReference type="GO" id="GO:0005634">
    <property type="term" value="C:nucleus"/>
    <property type="evidence" value="ECO:0007669"/>
    <property type="project" value="UniProtKB-SubCell"/>
</dbReference>
<dbReference type="SUPFAM" id="SSF57667">
    <property type="entry name" value="beta-beta-alpha zinc fingers"/>
    <property type="match status" value="1"/>
</dbReference>
<dbReference type="PROSITE" id="PS00028">
    <property type="entry name" value="ZINC_FINGER_C2H2_1"/>
    <property type="match status" value="2"/>
</dbReference>
<comment type="caution">
    <text evidence="12">The sequence shown here is derived from an EMBL/GenBank/DDBJ whole genome shotgun (WGS) entry which is preliminary data.</text>
</comment>
<keyword evidence="5" id="KW-0862">Zinc</keyword>
<dbReference type="Gene3D" id="3.30.160.60">
    <property type="entry name" value="Classic Zinc Finger"/>
    <property type="match status" value="1"/>
</dbReference>
<evidence type="ECO:0000256" key="1">
    <source>
        <dbReference type="ARBA" id="ARBA00004123"/>
    </source>
</evidence>
<evidence type="ECO:0000256" key="9">
    <source>
        <dbReference type="PROSITE-ProRule" id="PRU00042"/>
    </source>
</evidence>
<protein>
    <recommendedName>
        <fullName evidence="11">C2H2-type domain-containing protein</fullName>
    </recommendedName>
</protein>
<name>A0ABD3LKY4_EUCGL</name>
<dbReference type="AlphaFoldDB" id="A0ABD3LKY4"/>
<dbReference type="InterPro" id="IPR036236">
    <property type="entry name" value="Znf_C2H2_sf"/>
</dbReference>
<evidence type="ECO:0000256" key="6">
    <source>
        <dbReference type="ARBA" id="ARBA00023015"/>
    </source>
</evidence>
<sequence length="347" mass="35748">MDLEYPEEFLGGAHDHHSQISKGKRTKRQRPASPSGGCVGGGGGVAASSMTSCSSSGGGGGRGGGGGGGGGDASSALSPSSSGNNVVYSSAEEEEEDLANCLILLAQGDGRPRRVDCDDHDGGKMGIFSSKKFSEVVATATAAAAAAADAGVATGRAGFYVYECKTCSRVFPSFQALGGHRASHKKPKSTADPDQKIKPSTVVLGLDAIDDEDEGHSGKISPPLSAHVASHKGLHQASKPKIHECNICGSEFASGQALGGHMRRHRSAPPPTATSADATSPTNPPAAVAITTEKSRNILSLDLNLPAPTEEDHHHQAHRRRENSKFQFATSQQPIILASPALVDCHY</sequence>